<dbReference type="GO" id="GO:0004185">
    <property type="term" value="F:serine-type carboxypeptidase activity"/>
    <property type="evidence" value="ECO:0007669"/>
    <property type="project" value="InterPro"/>
</dbReference>
<keyword evidence="2" id="KW-0812">Transmembrane</keyword>
<protein>
    <recommendedName>
        <fullName evidence="5">Peptidase S10, serine carboxypeptidase, Alpha/Beta hydrolase fold protein</fullName>
    </recommendedName>
</protein>
<evidence type="ECO:0000256" key="2">
    <source>
        <dbReference type="SAM" id="Phobius"/>
    </source>
</evidence>
<keyword evidence="4" id="KW-1185">Reference proteome</keyword>
<dbReference type="GO" id="GO:0016747">
    <property type="term" value="F:acyltransferase activity, transferring groups other than amino-acyl groups"/>
    <property type="evidence" value="ECO:0007669"/>
    <property type="project" value="TreeGrafter"/>
</dbReference>
<dbReference type="GO" id="GO:0019748">
    <property type="term" value="P:secondary metabolic process"/>
    <property type="evidence" value="ECO:0007669"/>
    <property type="project" value="TreeGrafter"/>
</dbReference>
<proteinExistence type="inferred from homology"/>
<evidence type="ECO:0008006" key="5">
    <source>
        <dbReference type="Google" id="ProtNLM"/>
    </source>
</evidence>
<keyword evidence="2" id="KW-0472">Membrane</keyword>
<dbReference type="InterPro" id="IPR029058">
    <property type="entry name" value="AB_hydrolase_fold"/>
</dbReference>
<dbReference type="SUPFAM" id="SSF53474">
    <property type="entry name" value="alpha/beta-Hydrolases"/>
    <property type="match status" value="1"/>
</dbReference>
<dbReference type="PRINTS" id="PR00724">
    <property type="entry name" value="CRBOXYPTASEC"/>
</dbReference>
<dbReference type="Pfam" id="PF00450">
    <property type="entry name" value="Peptidase_S10"/>
    <property type="match status" value="1"/>
</dbReference>
<dbReference type="InterPro" id="IPR001563">
    <property type="entry name" value="Peptidase_S10"/>
</dbReference>
<dbReference type="GO" id="GO:0006508">
    <property type="term" value="P:proteolysis"/>
    <property type="evidence" value="ECO:0007669"/>
    <property type="project" value="InterPro"/>
</dbReference>
<comment type="similarity">
    <text evidence="1">Belongs to the peptidase S10 family.</text>
</comment>
<name>A0AAP0CPQ7_9ASTR</name>
<accession>A0AAP0CPQ7</accession>
<evidence type="ECO:0000313" key="4">
    <source>
        <dbReference type="Proteomes" id="UP001408789"/>
    </source>
</evidence>
<evidence type="ECO:0000313" key="3">
    <source>
        <dbReference type="EMBL" id="KAK9058308.1"/>
    </source>
</evidence>
<dbReference type="Gene3D" id="3.40.50.1820">
    <property type="entry name" value="alpha/beta hydrolase"/>
    <property type="match status" value="1"/>
</dbReference>
<dbReference type="PANTHER" id="PTHR11802">
    <property type="entry name" value="SERINE PROTEASE FAMILY S10 SERINE CARBOXYPEPTIDASE"/>
    <property type="match status" value="1"/>
</dbReference>
<dbReference type="Proteomes" id="UP001408789">
    <property type="component" value="Unassembled WGS sequence"/>
</dbReference>
<feature type="transmembrane region" description="Helical" evidence="2">
    <location>
        <begin position="50"/>
        <end position="67"/>
    </location>
</feature>
<gene>
    <name evidence="3" type="ORF">SSX86_023149</name>
</gene>
<reference evidence="3 4" key="1">
    <citation type="submission" date="2024-04" db="EMBL/GenBank/DDBJ databases">
        <title>The reference genome of an endangered Asteraceae, Deinandra increscens subsp. villosa, native to the Central Coast of California.</title>
        <authorList>
            <person name="Guilliams M."/>
            <person name="Hasenstab-Lehman K."/>
            <person name="Meyer R."/>
            <person name="Mcevoy S."/>
        </authorList>
    </citation>
    <scope>NUCLEOTIDE SEQUENCE [LARGE SCALE GENOMIC DNA]</scope>
    <source>
        <tissue evidence="3">Leaf</tissue>
    </source>
</reference>
<sequence length="497" mass="56692">MVVYLVELKNLPLSCILYNSYLHDCFTISPFKAGTHDTPKRSRPKAMIRYYLFLLIIKSCLIITLGSKSIVKTLPGYPGDLPFQLETGYVGIGEKEEVQLFYYFVESTRNPEKDPLIFYIPGGPGASGLLPLLEQTGPLHLNSDNLTFTLTPDAWTQVASIIYMDMPVGTGFSYSETKEGWTSSDTILATQSNEFLKKFLRDHPKFSRNPLYISGSSYNGILIPKITLDLYEGNERGEQPAFNIQGYILCSPLTNKFMDFNSRLEYAYRVGLIPDDIHQSAIDNCDGNYVDINSTNSVCANSLRRYEECTSHINLENILDPFCDENDPTQDCETVYNKALNKWVNIDAVQQALNIRQGMIGEWEVINYTLHYKQKKKDTVYYSYDIFSSFSYHVKLSSKKCQALIYSGYQDFTFPYVGVEQWIASLNLDVEVPWKPFYVDDQVGGYETKYVQNDYSLTYATIMGAGHSISIYKPKEVAVLVRRWLSSQSYSSNSEMR</sequence>
<comment type="caution">
    <text evidence="3">The sequence shown here is derived from an EMBL/GenBank/DDBJ whole genome shotgun (WGS) entry which is preliminary data.</text>
</comment>
<keyword evidence="2" id="KW-1133">Transmembrane helix</keyword>
<evidence type="ECO:0000256" key="1">
    <source>
        <dbReference type="ARBA" id="ARBA00009431"/>
    </source>
</evidence>
<organism evidence="3 4">
    <name type="scientific">Deinandra increscens subsp. villosa</name>
    <dbReference type="NCBI Taxonomy" id="3103831"/>
    <lineage>
        <taxon>Eukaryota</taxon>
        <taxon>Viridiplantae</taxon>
        <taxon>Streptophyta</taxon>
        <taxon>Embryophyta</taxon>
        <taxon>Tracheophyta</taxon>
        <taxon>Spermatophyta</taxon>
        <taxon>Magnoliopsida</taxon>
        <taxon>eudicotyledons</taxon>
        <taxon>Gunneridae</taxon>
        <taxon>Pentapetalae</taxon>
        <taxon>asterids</taxon>
        <taxon>campanulids</taxon>
        <taxon>Asterales</taxon>
        <taxon>Asteraceae</taxon>
        <taxon>Asteroideae</taxon>
        <taxon>Heliantheae alliance</taxon>
        <taxon>Madieae</taxon>
        <taxon>Madiinae</taxon>
        <taxon>Deinandra</taxon>
    </lineage>
</organism>
<dbReference type="PANTHER" id="PTHR11802:SF385">
    <property type="entry name" value="SINAPOYLGLUCOSE--SINAPOYLGLUCOSE O-SINAPOYLTRANSFERASE"/>
    <property type="match status" value="1"/>
</dbReference>
<dbReference type="AlphaFoldDB" id="A0AAP0CPQ7"/>
<dbReference type="EMBL" id="JBCNJP010000023">
    <property type="protein sequence ID" value="KAK9058308.1"/>
    <property type="molecule type" value="Genomic_DNA"/>
</dbReference>
<dbReference type="Gene3D" id="3.40.50.12670">
    <property type="match status" value="1"/>
</dbReference>